<dbReference type="InterPro" id="IPR042219">
    <property type="entry name" value="AAA_lid_11_sf"/>
</dbReference>
<keyword evidence="6" id="KW-0547">Nucleotide-binding</keyword>
<dbReference type="InterPro" id="IPR004273">
    <property type="entry name" value="Dynein_heavy_D6_P-loop"/>
</dbReference>
<dbReference type="InterPro" id="IPR043157">
    <property type="entry name" value="Dynein_AAA1S"/>
</dbReference>
<evidence type="ECO:0000259" key="16">
    <source>
        <dbReference type="SMART" id="SM00382"/>
    </source>
</evidence>
<keyword evidence="12" id="KW-0206">Cytoskeleton</keyword>
<dbReference type="Pfam" id="PF12774">
    <property type="entry name" value="AAA_6"/>
    <property type="match status" value="1"/>
</dbReference>
<proteinExistence type="inferred from homology"/>
<dbReference type="FunFam" id="3.40.50.300:FF:000362">
    <property type="entry name" value="Dynein, axonemal, heavy chain 6"/>
    <property type="match status" value="1"/>
</dbReference>
<dbReference type="FunFam" id="1.20.920.30:FF:000010">
    <property type="entry name" value="Dynein heavy chain family protein"/>
    <property type="match status" value="1"/>
</dbReference>
<dbReference type="OrthoDB" id="5593012at2759"/>
<dbReference type="FunFam" id="1.10.8.1220:FF:000001">
    <property type="entry name" value="Dynein axonemal heavy chain 5"/>
    <property type="match status" value="1"/>
</dbReference>
<dbReference type="Proteomes" id="UP000038009">
    <property type="component" value="Unassembled WGS sequence"/>
</dbReference>
<dbReference type="InterPro" id="IPR042222">
    <property type="entry name" value="Dynein_2_N"/>
</dbReference>
<dbReference type="FunFam" id="3.10.490.20:FF:000009">
    <property type="entry name" value="Dynein heavy chain 4"/>
    <property type="match status" value="1"/>
</dbReference>
<feature type="region of interest" description="Disordered" evidence="15">
    <location>
        <begin position="1"/>
        <end position="37"/>
    </location>
</feature>
<dbReference type="Gene3D" id="1.10.8.710">
    <property type="match status" value="1"/>
</dbReference>
<dbReference type="EMBL" id="LJSK01000125">
    <property type="protein sequence ID" value="KPI86557.1"/>
    <property type="molecule type" value="Genomic_DNA"/>
</dbReference>
<dbReference type="GO" id="GO:0005930">
    <property type="term" value="C:axoneme"/>
    <property type="evidence" value="ECO:0007669"/>
    <property type="project" value="UniProtKB-SubCell"/>
</dbReference>
<comment type="similarity">
    <text evidence="2">Belongs to the dynein heavy chain family.</text>
</comment>
<comment type="subcellular location">
    <subcellularLocation>
        <location evidence="1">Cytoplasm</location>
        <location evidence="1">Cytoskeleton</location>
        <location evidence="1">Cilium axoneme</location>
    </subcellularLocation>
</comment>
<dbReference type="InterPro" id="IPR042228">
    <property type="entry name" value="Dynein_linker_3"/>
</dbReference>
<evidence type="ECO:0000313" key="17">
    <source>
        <dbReference type="EMBL" id="KPI86557.1"/>
    </source>
</evidence>
<feature type="coiled-coil region" evidence="14">
    <location>
        <begin position="1218"/>
        <end position="1245"/>
    </location>
</feature>
<dbReference type="OMA" id="HELVKYN"/>
<gene>
    <name evidence="17" type="ORF">ABL78_4380</name>
</gene>
<dbReference type="Gene3D" id="1.20.920.30">
    <property type="match status" value="1"/>
</dbReference>
<dbReference type="FunFam" id="1.10.8.710:FF:000001">
    <property type="entry name" value="Dynein axonemal heavy chain 2"/>
    <property type="match status" value="1"/>
</dbReference>
<keyword evidence="13" id="KW-0966">Cell projection</keyword>
<evidence type="ECO:0000256" key="5">
    <source>
        <dbReference type="ARBA" id="ARBA00022737"/>
    </source>
</evidence>
<dbReference type="InterPro" id="IPR027417">
    <property type="entry name" value="P-loop_NTPase"/>
</dbReference>
<dbReference type="GO" id="GO:0007018">
    <property type="term" value="P:microtubule-based movement"/>
    <property type="evidence" value="ECO:0007669"/>
    <property type="project" value="InterPro"/>
</dbReference>
<keyword evidence="11" id="KW-0505">Motor protein</keyword>
<keyword evidence="5" id="KW-0677">Repeat</keyword>
<dbReference type="InterPro" id="IPR024317">
    <property type="entry name" value="Dynein_heavy_chain_D4_dom"/>
</dbReference>
<dbReference type="Pfam" id="PF12780">
    <property type="entry name" value="AAA_8"/>
    <property type="match status" value="1"/>
</dbReference>
<protein>
    <submittedName>
        <fullName evidence="17">Putative dynein heavy chain</fullName>
    </submittedName>
</protein>
<dbReference type="FunFam" id="1.20.1270.280:FF:000020">
    <property type="entry name" value="Putative dynein heavy chain"/>
    <property type="match status" value="1"/>
</dbReference>
<keyword evidence="8" id="KW-0243">Dynein</keyword>
<dbReference type="Gene3D" id="1.20.58.1120">
    <property type="match status" value="1"/>
</dbReference>
<evidence type="ECO:0000256" key="3">
    <source>
        <dbReference type="ARBA" id="ARBA00022490"/>
    </source>
</evidence>
<dbReference type="SMART" id="SM00382">
    <property type="entry name" value="AAA"/>
    <property type="match status" value="3"/>
</dbReference>
<dbReference type="SUPFAM" id="SSF52540">
    <property type="entry name" value="P-loop containing nucleoside triphosphate hydrolases"/>
    <property type="match status" value="4"/>
</dbReference>
<dbReference type="FunFam" id="1.10.472.130:FF:000015">
    <property type="entry name" value="Dynein heavy chain 7"/>
    <property type="match status" value="1"/>
</dbReference>
<evidence type="ECO:0000256" key="15">
    <source>
        <dbReference type="SAM" id="MobiDB-lite"/>
    </source>
</evidence>
<dbReference type="GO" id="GO:0005524">
    <property type="term" value="F:ATP binding"/>
    <property type="evidence" value="ECO:0007669"/>
    <property type="project" value="UniProtKB-KW"/>
</dbReference>
<dbReference type="Pfam" id="PF12777">
    <property type="entry name" value="MT"/>
    <property type="match status" value="1"/>
</dbReference>
<dbReference type="InterPro" id="IPR035699">
    <property type="entry name" value="AAA_6"/>
</dbReference>
<feature type="domain" description="AAA+ ATPase" evidence="16">
    <location>
        <begin position="2146"/>
        <end position="2295"/>
    </location>
</feature>
<dbReference type="Gene3D" id="6.10.140.1060">
    <property type="match status" value="1"/>
</dbReference>
<dbReference type="InterPro" id="IPR035706">
    <property type="entry name" value="AAA_9"/>
</dbReference>
<keyword evidence="18" id="KW-1185">Reference proteome</keyword>
<feature type="compositionally biased region" description="Low complexity" evidence="15">
    <location>
        <begin position="9"/>
        <end position="25"/>
    </location>
</feature>
<evidence type="ECO:0000256" key="6">
    <source>
        <dbReference type="ARBA" id="ARBA00022741"/>
    </source>
</evidence>
<dbReference type="Gene3D" id="1.10.8.720">
    <property type="entry name" value="Region D6 of dynein motor"/>
    <property type="match status" value="1"/>
</dbReference>
<dbReference type="Pfam" id="PF08393">
    <property type="entry name" value="DHC_N2"/>
    <property type="match status" value="1"/>
</dbReference>
<comment type="caution">
    <text evidence="17">The sequence shown here is derived from an EMBL/GenBank/DDBJ whole genome shotgun (WGS) entry which is preliminary data.</text>
</comment>
<dbReference type="InterPro" id="IPR026983">
    <property type="entry name" value="DHC"/>
</dbReference>
<dbReference type="FunFam" id="1.20.920.20:FF:000013">
    <property type="entry name" value="Dynein Heavy Chain"/>
    <property type="match status" value="1"/>
</dbReference>
<dbReference type="Gene3D" id="3.20.180.20">
    <property type="entry name" value="Dynein heavy chain, N-terminal domain 2"/>
    <property type="match status" value="1"/>
</dbReference>
<evidence type="ECO:0000256" key="2">
    <source>
        <dbReference type="ARBA" id="ARBA00008887"/>
    </source>
</evidence>
<dbReference type="GO" id="GO:0051959">
    <property type="term" value="F:dynein light intermediate chain binding"/>
    <property type="evidence" value="ECO:0007669"/>
    <property type="project" value="InterPro"/>
</dbReference>
<feature type="domain" description="AAA+ ATPase" evidence="16">
    <location>
        <begin position="1786"/>
        <end position="1929"/>
    </location>
</feature>
<evidence type="ECO:0000256" key="10">
    <source>
        <dbReference type="ARBA" id="ARBA00023069"/>
    </source>
</evidence>
<evidence type="ECO:0000256" key="12">
    <source>
        <dbReference type="ARBA" id="ARBA00023212"/>
    </source>
</evidence>
<dbReference type="InterPro" id="IPR041228">
    <property type="entry name" value="Dynein_C"/>
</dbReference>
<dbReference type="Gene3D" id="1.10.472.130">
    <property type="match status" value="1"/>
</dbReference>
<dbReference type="Gene3D" id="1.20.140.100">
    <property type="entry name" value="Dynein heavy chain, N-terminal domain 2"/>
    <property type="match status" value="1"/>
</dbReference>
<evidence type="ECO:0000256" key="1">
    <source>
        <dbReference type="ARBA" id="ARBA00004430"/>
    </source>
</evidence>
<feature type="coiled-coil region" evidence="14">
    <location>
        <begin position="2985"/>
        <end position="3033"/>
    </location>
</feature>
<evidence type="ECO:0000256" key="8">
    <source>
        <dbReference type="ARBA" id="ARBA00023017"/>
    </source>
</evidence>
<evidence type="ECO:0000256" key="9">
    <source>
        <dbReference type="ARBA" id="ARBA00023054"/>
    </source>
</evidence>
<dbReference type="FunFam" id="3.40.50.300:FF:002429">
    <property type="entry name" value="Dynein heavy chain, putative"/>
    <property type="match status" value="1"/>
</dbReference>
<dbReference type="Pfam" id="PF12775">
    <property type="entry name" value="AAA_7"/>
    <property type="match status" value="1"/>
</dbReference>
<dbReference type="Gene3D" id="3.40.50.300">
    <property type="entry name" value="P-loop containing nucleotide triphosphate hydrolases"/>
    <property type="match status" value="5"/>
</dbReference>
<dbReference type="InterPro" id="IPR054354">
    <property type="entry name" value="DYNC2H1-like_lid"/>
</dbReference>
<dbReference type="GO" id="GO:0030286">
    <property type="term" value="C:dynein complex"/>
    <property type="evidence" value="ECO:0007669"/>
    <property type="project" value="UniProtKB-KW"/>
</dbReference>
<sequence length="4239" mass="476707">MSVPPNQRVPSAKAAPAFAASVPSSKRAKLEASQRNPAHISKDIADACRSVNPLAGRLYDDGFTSGPQVGVPNRLTHYQPTTTALIPHPPTEPANGATANITISTDIPAKESTSCARGETRMVNSLQVFEAPNPSDSELKNIFTATAKSKSVPSRRPQKVSAAAATAPIKTTLMASQPRPASLSGTTSLAAAATTAKDFGANTAEEAAQRALATIPRFHKATSNAPNEFVYLVMRPRGMRDPLNPYDLQAVSRTEVRGQNYFTVSAAGVTHFHDSGAEFIELPKWERECHIFHTIRELPVFRDYQRWRNFVLWRNLVRRSATGSSRQFLMSHLFAAHPHLSAALLAVRKECLDTAATEDLYESSVETRTLEAYTQALLNHLQEEKWRLEQMMKRIRDHVEQACKMAMFTWQVDRERQKLLYEDEEQQKKKVFDIRELGTQEQPSYVELTQRKTMCRRLTAFIKMCDYLVVECLTGLAAKAVSRLRRDLELSGTAPAGGASATAAGAGERSRKAAAAAANAAAGAANTDFTGPLWNVEMVYNSELQAIELMPSASQFRESVEDIVSDYVHAVGAIPRLTSLGTFKVYTSNAQDELGNDIIGAGPDVAEMVMVEERYKQDVAAIQSTLSAAFAKMHNYAQTFEVFKEMYITNSHVRKETLLQRDDNLQFFREQLATYRRQMEAISTKIPSCADVGVMRMWTEGLREFFTPSPVACLNVYHHVLPIISKRRNETLLRELQERTTYLAAAPKSIEHYVEYVDYCNKLEGSFDDIANSYDLVRDLFLLMQNEKISVSEEDEETFRSGTRPQFDKLRTLLQTTEDSREAQQRFFSRSIDEEMDQLRRRIESVYDRAGQPIVMSGDADVEEAHAYMMALLEEAEGIAAREKKLREFQIEIGAEETVVEVMTEMLHDVSIKARLWTGIGDWKTFTEETRVLPFDQLDVPGVQETVQKFSTLVKQVSSKLSGNRAVPRLRSGVEEWRQLLPVLQSLTNPTLKTEHHAKISAVVGPIADANGIVKTLSEWSNQFTIEMLLEHHILKYRDEIVAVSAAATEEDKLQKQIDKVNATWNGGGPKPPVEFQFHAHKDSKDVFTLVGSSVEDVTTMLDDSAVAISTIGSSKHCQGVLRSQVDRWENRFKYMLETLDKWVELQRSWIYLENIFSSSEIRSQWKDDAQRFEKVNRFYKDLMRKAHDLPTAYRSLLINPPSFDTAEAVTAAGRTLKHDLETYIKELEKVLVSLEKKLEEKRRAFPRFYFLSNDDLLDLLAKVKTPELMMPHMLKMFDGIKSLSFGSQNDITHLNSMEGEKVELCNQSIKARGAVEVWMDLLEREMFATLRFRAQRCLEDYEARNDRTEWMLQHPVQLVLIVEQLLWTRSVEEVLDKPDSSQLMQRLREEQRSNLETLAELTARSLSRVQRVLLSTLITIDVHGRDLVEDMCESGVTESKEFGWTKQLRVYWEKDADDNGTLFIRQNNSRFVYGYEYLGAQGRLVITPLTDRIYMTVTGALKLHLGASPAGPAGTGKTETVKDLAKNLARQCIVYNCSDGVTYKMMEKFFSGLIQTGAWACLDEFNRINIEVLSVIASQLLEIKLALQNAQETFNFQGTPDVRVRRTYGAFVTMNPGYAGRTELPDNLKILFRPVACMTPDFRMIAEVILFSEGFKNAHDLSLKITQLYKLSSEQLSPQDHYDFGMRALKSILVMAGDLKRSQPDVEEDLTLIVACNDSNVPKFVAEDIPLFQGIMQDLFPGVSFPEREYEELLPAMQRIMSEKKLVDAGQWVKKGIQFYETLIVRHGVMMVGVTGTGKTESRRCIAEALTNMAAANSTNKMARPVEEYVINPKSILLHELYGQLDVNTNEWKDGVLAAIAKDCVRAAETSANHRWMVFDGPVDTLWIESLNSVLDDSKLLCLDSGERIKLPDTIHMLFEVADLAVASPATVSRCGMVYVDAEDLPWRAVAEQWVETKLAKAGAQPQCRAYVLSLFNNHMEKGLEWLHQQRSATLMSAGDMNVVQSLCDLFTALMHVNAVKLMADPQSSADPIIPPDDPIFRERNEVCNALFAFSFVWSVGGNVDQAAMESFDTMARTELETVVRFPNYGSVYDYTVDFKTRLLVPWESLVPSFTYNPNTPFFNVLVPTIDTVRYSTIAQTLLKGRKPILFNGQTGVGKTFIMADCLHRNKEALQLSLVTFQFSAQTSSERTQELIEAKLKPKRKNLLGAAPGKSVVLFIDDLNMPAVEVFGASPPIELIRQLMGQGGFYDRKVAGMWKTVQDVTVVSACGPPEGGRNPITPRLTRLFHLLQIATLTDDSMKRIFNSILSGFLDAKNFTHEVKGLAPAVVRGSVDIFNKIRDGLRPRPTTPHYTFNLRDLSKVFQGITQVIPRMCRDAPTFVRLWVHELMRCFYDRLASPADRQYFVEEVVAEAVLYVLPNSANPAAASPPVLWADFTRFGAADKVYEEVPDIQRIAQVLEEYQDDYNATAATVRTDDSAGVQASQLGLVFFKDHCEHIARIIRILRQPRGNVLLVGVGGSGKRSLTRLAAYIAGCRIFETAVGKGYSMNEFHEFLLELYTYAGVKNESCVLLLSDNQIVDEAMLEDVNNILNSGEVPSLFSSEEREKRISACADAAQQQGITSREEVYNFFVGRVRDNMHVALCMSPVGDQFRTRCRQFPSLTNCCCVDWFDEWPREALEGVAARMLQDLADVVPADFHTLLPQLCVDVHASTTHMAQQYYDELRRRYYITPTSYLEFIESYKALLLAQRNRVEAQLAQVENGTEKMRETEETITKMKAEIEVKRPLLEKASAETQEVVADLKVRQTKAADVQVQVRAQQDSATVQQRDASQIAAEANARLAEAKPIIDKAKAALDTIQASDLNELRSFANPPSAVLKTTQACMTMFDAKDFNGAWSGNVDWKGAREFLSYRPLLDMIRGYPTDNVKPAILQKVQKFVSDPEFTVEVCSSKGSQTCGSLCAWVHALNEYSKVVKEVAPMRQAAAEAERHLAETNAKLKAAQQQLQEVEKELADLEQRYQISAAKKNDLEKGLQLCISRLRNAETLSGSLKSEGARWTENVKLLSAQLSALPLQVFMASACVAYFGAFTPAFRQRLITEWKTELAGRGLEVGGFSLTSVLGDPVDSLNWQVNGLPSDETSTENAIVALLSCTPRRWPLFIDPQEQAIKWLLRQFQQTQPVSGSGAVATKNRSLLKVIKLTDATWMRSLESQIRLGGVVIIDDVGESLDPALEPLIARRIFTTDGGGLQIQLTPQSGPIDYNPNFRLFLCSKLPNPVYLPDISTRVTLLNFTVTMEGLSEQMLGEVVSIEQRSMEEEKNAIIQRIAQGQRRLKTIEENILERLQTTKGNILDDEDLIRELQAAQSSAAVISRSQEEANEKMAIISVAREKYRSVAVRAALLFFVLADVSRMDPMYQYSLQYFVKLVEREIEGTVKPAGYTEANKEMLAEHLRAAIDNLTSATYTQICRGLFNKDKTILSLLIATAIARHDKVIAEEEWQYFVRASAFVASELPEKPQQLSWMTRVQWELVEALSRTVPVFHEVLPSMCSQSDEWKAFAHSDAPHSAPLPEAWQTNLNLFQRVLLIRCFREEKLFFALYDYVQQTMGSEFIETPPMDLVRTLKDSKPFTPIIFILSQGADPMEALQSLAKAEGKDLQYVSLGQGQSENAKRLIISCRNSGAWALLQNCHLSQTFMPELSSIVASLQPGATNAVEMHKNFRLWLTSMPTDFFPVFVLQSSIKLTNEPPTGLRANMLRCFNELTPQEYDAFSDEETIGDERKGRAFKKLLYGLCFFHSVVLERRKFGPLGWNVRYEWSDTDFHVSKQWLRLFFEEQEVIPWESLEYIIGQINYGGRVTDPQDRGTLLTILCNYLSPRILEEGYRFCEEGVYVVPPSGTLAEAQQHIQNMSLVDEPAVFGMHENANLRYQLQTSEYLLSKIVSIQPRLVGTAGSSGATPEEEVRRKCQEFESALPPILTREEAGSHTFTTLANGLPNSMSTVLSHELVKYNKLLSKIRQTLSDMQKALQGLTVLSADLDAMYSSFLADQVPQMWTAASYASLKPLGAWYRDLIARVHFIRTWLQRGEPAAFWIGGFFNPSAFMTGVYQAYARAENVSVDRLGFHYAVMEGDADAIKAAPERGCYVYGIQTDAWRWDSERRVMADSLPGEPYAELPPVHFLPEPNHVKPENYHAVPLYRTTVRAGIISSLGASSNYVLSVEMPSVDGSDYWLLKGAACVCALNQ</sequence>
<evidence type="ECO:0000256" key="14">
    <source>
        <dbReference type="SAM" id="Coils"/>
    </source>
</evidence>
<evidence type="ECO:0000256" key="4">
    <source>
        <dbReference type="ARBA" id="ARBA00022701"/>
    </source>
</evidence>
<keyword evidence="7" id="KW-0067">ATP-binding</keyword>
<dbReference type="InterPro" id="IPR003593">
    <property type="entry name" value="AAA+_ATPase"/>
</dbReference>
<feature type="coiled-coil region" evidence="14">
    <location>
        <begin position="2752"/>
        <end position="2782"/>
    </location>
</feature>
<keyword evidence="9 14" id="KW-0175">Coiled coil</keyword>
<dbReference type="FunFam" id="3.20.180.20:FF:000001">
    <property type="entry name" value="Dynein axonemal heavy chain 5"/>
    <property type="match status" value="1"/>
</dbReference>
<dbReference type="FunFam" id="3.40.50.300:FF:002141">
    <property type="entry name" value="Dynein heavy chain"/>
    <property type="match status" value="1"/>
</dbReference>
<dbReference type="GO" id="GO:0008569">
    <property type="term" value="F:minus-end-directed microtubule motor activity"/>
    <property type="evidence" value="ECO:0007669"/>
    <property type="project" value="InterPro"/>
</dbReference>
<feature type="domain" description="AAA+ ATPase" evidence="16">
    <location>
        <begin position="1504"/>
        <end position="1643"/>
    </location>
</feature>
<dbReference type="Pfam" id="PF17852">
    <property type="entry name" value="Dynein_AAA_lid"/>
    <property type="match status" value="1"/>
</dbReference>
<dbReference type="GO" id="GO:0005874">
    <property type="term" value="C:microtubule"/>
    <property type="evidence" value="ECO:0007669"/>
    <property type="project" value="UniProtKB-KW"/>
</dbReference>
<dbReference type="FunFam" id="3.40.50.300:FF:001145">
    <property type="entry name" value="Putative dynein heavy chain"/>
    <property type="match status" value="1"/>
</dbReference>
<dbReference type="FunFam" id="3.40.50.300:FF:000063">
    <property type="entry name" value="dynein heavy chain 6, axonemal"/>
    <property type="match status" value="1"/>
</dbReference>
<dbReference type="VEuPathDB" id="TriTrypDB:Lsey_0125_0150"/>
<dbReference type="Pfam" id="PF18199">
    <property type="entry name" value="Dynein_C"/>
    <property type="match status" value="1"/>
</dbReference>
<dbReference type="PANTHER" id="PTHR45703:SF36">
    <property type="entry name" value="DYNEIN HEAVY CHAIN, CYTOPLASMIC"/>
    <property type="match status" value="1"/>
</dbReference>
<dbReference type="Pfam" id="PF12781">
    <property type="entry name" value="AAA_9"/>
    <property type="match status" value="1"/>
</dbReference>
<dbReference type="InterPro" id="IPR013602">
    <property type="entry name" value="Dynein_heavy_linker"/>
</dbReference>
<keyword evidence="3" id="KW-0963">Cytoplasm</keyword>
<evidence type="ECO:0000256" key="7">
    <source>
        <dbReference type="ARBA" id="ARBA00022840"/>
    </source>
</evidence>
<dbReference type="InterPro" id="IPR041466">
    <property type="entry name" value="Dynein_AAA5_ext"/>
</dbReference>
<evidence type="ECO:0000256" key="13">
    <source>
        <dbReference type="ARBA" id="ARBA00023273"/>
    </source>
</evidence>
<keyword evidence="4" id="KW-0493">Microtubule</keyword>
<name>A0A0N0P5Z1_LEPSE</name>
<dbReference type="FunFam" id="1.20.58.1120:FF:000007">
    <property type="entry name" value="Dynein heavy chain 4"/>
    <property type="match status" value="1"/>
</dbReference>
<dbReference type="Pfam" id="PF18198">
    <property type="entry name" value="AAA_lid_11"/>
    <property type="match status" value="1"/>
</dbReference>
<dbReference type="Pfam" id="PF22597">
    <property type="entry name" value="DYN_lid"/>
    <property type="match status" value="1"/>
</dbReference>
<dbReference type="PANTHER" id="PTHR45703">
    <property type="entry name" value="DYNEIN HEAVY CHAIN"/>
    <property type="match status" value="1"/>
</dbReference>
<dbReference type="InterPro" id="IPR024743">
    <property type="entry name" value="Dynein_HC_stalk"/>
</dbReference>
<dbReference type="Gene3D" id="1.10.8.1220">
    <property type="match status" value="1"/>
</dbReference>
<accession>A0A0N0P5Z1</accession>
<dbReference type="Gene3D" id="1.20.1270.280">
    <property type="match status" value="1"/>
</dbReference>
<evidence type="ECO:0000256" key="11">
    <source>
        <dbReference type="ARBA" id="ARBA00023175"/>
    </source>
</evidence>
<dbReference type="Gene3D" id="1.20.920.20">
    <property type="match status" value="1"/>
</dbReference>
<organism evidence="17 18">
    <name type="scientific">Leptomonas seymouri</name>
    <dbReference type="NCBI Taxonomy" id="5684"/>
    <lineage>
        <taxon>Eukaryota</taxon>
        <taxon>Discoba</taxon>
        <taxon>Euglenozoa</taxon>
        <taxon>Kinetoplastea</taxon>
        <taxon>Metakinetoplastina</taxon>
        <taxon>Trypanosomatida</taxon>
        <taxon>Trypanosomatidae</taxon>
        <taxon>Leishmaniinae</taxon>
        <taxon>Leptomonas</taxon>
    </lineage>
</organism>
<keyword evidence="10" id="KW-0969">Cilium</keyword>
<reference evidence="17 18" key="1">
    <citation type="journal article" date="2015" name="PLoS Pathog.">
        <title>Leptomonas seymouri: Adaptations to the Dixenous Life Cycle Analyzed by Genome Sequencing, Transcriptome Profiling and Co-infection with Leishmania donovani.</title>
        <authorList>
            <person name="Kraeva N."/>
            <person name="Butenko A."/>
            <person name="Hlavacova J."/>
            <person name="Kostygov A."/>
            <person name="Myskova J."/>
            <person name="Grybchuk D."/>
            <person name="Lestinova T."/>
            <person name="Votypka J."/>
            <person name="Volf P."/>
            <person name="Opperdoes F."/>
            <person name="Flegontov P."/>
            <person name="Lukes J."/>
            <person name="Yurchenko V."/>
        </authorList>
    </citation>
    <scope>NUCLEOTIDE SEQUENCE [LARGE SCALE GENOMIC DNA]</scope>
    <source>
        <strain evidence="17 18">ATCC 30220</strain>
    </source>
</reference>
<dbReference type="InterPro" id="IPR043160">
    <property type="entry name" value="Dynein_C_barrel"/>
</dbReference>
<dbReference type="GO" id="GO:0045505">
    <property type="term" value="F:dynein intermediate chain binding"/>
    <property type="evidence" value="ECO:0007669"/>
    <property type="project" value="InterPro"/>
</dbReference>
<evidence type="ECO:0000313" key="18">
    <source>
        <dbReference type="Proteomes" id="UP000038009"/>
    </source>
</evidence>
<dbReference type="Gene3D" id="3.10.490.20">
    <property type="match status" value="1"/>
</dbReference>
<dbReference type="Pfam" id="PF03028">
    <property type="entry name" value="Dynein_heavy"/>
    <property type="match status" value="1"/>
</dbReference>
<dbReference type="InterPro" id="IPR041658">
    <property type="entry name" value="AAA_lid_11"/>
</dbReference>